<dbReference type="InterPro" id="IPR045137">
    <property type="entry name" value="RBM26/27"/>
</dbReference>
<dbReference type="InParanoid" id="A0A7R8YR68"/>
<gene>
    <name evidence="4" type="ORF">HERILL_LOCUS4301</name>
</gene>
<dbReference type="Proteomes" id="UP000594454">
    <property type="component" value="Chromosome 2"/>
</dbReference>
<evidence type="ECO:0000256" key="2">
    <source>
        <dbReference type="SAM" id="Coils"/>
    </source>
</evidence>
<dbReference type="OrthoDB" id="443401at2759"/>
<organism evidence="4 5">
    <name type="scientific">Hermetia illucens</name>
    <name type="common">Black soldier fly</name>
    <dbReference type="NCBI Taxonomy" id="343691"/>
    <lineage>
        <taxon>Eukaryota</taxon>
        <taxon>Metazoa</taxon>
        <taxon>Ecdysozoa</taxon>
        <taxon>Arthropoda</taxon>
        <taxon>Hexapoda</taxon>
        <taxon>Insecta</taxon>
        <taxon>Pterygota</taxon>
        <taxon>Neoptera</taxon>
        <taxon>Endopterygota</taxon>
        <taxon>Diptera</taxon>
        <taxon>Brachycera</taxon>
        <taxon>Stratiomyomorpha</taxon>
        <taxon>Stratiomyidae</taxon>
        <taxon>Hermetiinae</taxon>
        <taxon>Hermetia</taxon>
    </lineage>
</organism>
<dbReference type="GO" id="GO:0005634">
    <property type="term" value="C:nucleus"/>
    <property type="evidence" value="ECO:0007669"/>
    <property type="project" value="TreeGrafter"/>
</dbReference>
<name>A0A7R8YR68_HERIL</name>
<evidence type="ECO:0000313" key="5">
    <source>
        <dbReference type="Proteomes" id="UP000594454"/>
    </source>
</evidence>
<sequence>MFSSNEKSSVQPRNGGITFGKPARRVYNDASATYETSNFTRSTNRTNRTLSYTKPSYLSKPAVNASANIPGNGLKCSYEPANTGNDTLPKRSKYLSISTGSSAVPQVMLRNGCTVELRGIPKWMNTIGQLDSHFSEYGRLMDIKVCYLGDPGAATVTFSNHAEASAAQRSTNMGFTNGSWSFKAPNSATVPCTTHRRGTYKMPPVDMAKHKFIRKEETKVDDLQKRKQELLEQYSKQLKVLKDIIAKCGPNDPAREGKLNMIKGLMSSMESIKASVSIVGVREQAKVRIEGKSKVPDNAVEQAKVRIEGKSKVPDNAVVKQMAPTNNQLSIGQSEVPADKEQRQNSVNKLNKVGSEAQMKIEACYPKLSTQLNDVTIVHASSTSVIHSPGSSGISYVDGSLRVEEIVNIEQLGQATAKDTLDYSIKVGGDNIGLQQKIETPKLSTQLHDVDVVHVSSMSNNHSSGNSGISYKEGSLRVEETGNIDQLGQATAKDTLDYSLLDYEYEYPDLSGDWE</sequence>
<keyword evidence="2" id="KW-0175">Coiled coil</keyword>
<keyword evidence="5" id="KW-1185">Reference proteome</keyword>
<evidence type="ECO:0000256" key="3">
    <source>
        <dbReference type="SAM" id="MobiDB-lite"/>
    </source>
</evidence>
<dbReference type="SUPFAM" id="SSF54928">
    <property type="entry name" value="RNA-binding domain, RBD"/>
    <property type="match status" value="1"/>
</dbReference>
<feature type="coiled-coil region" evidence="2">
    <location>
        <begin position="213"/>
        <end position="244"/>
    </location>
</feature>
<dbReference type="InterPro" id="IPR012677">
    <property type="entry name" value="Nucleotide-bd_a/b_plait_sf"/>
</dbReference>
<dbReference type="EMBL" id="LR899010">
    <property type="protein sequence ID" value="CAD7081180.1"/>
    <property type="molecule type" value="Genomic_DNA"/>
</dbReference>
<evidence type="ECO:0000256" key="1">
    <source>
        <dbReference type="ARBA" id="ARBA00022884"/>
    </source>
</evidence>
<dbReference type="GO" id="GO:0003723">
    <property type="term" value="F:RNA binding"/>
    <property type="evidence" value="ECO:0007669"/>
    <property type="project" value="UniProtKB-KW"/>
</dbReference>
<dbReference type="InterPro" id="IPR035979">
    <property type="entry name" value="RBD_domain_sf"/>
</dbReference>
<accession>A0A7R8YR68</accession>
<reference evidence="4 5" key="1">
    <citation type="submission" date="2020-11" db="EMBL/GenBank/DDBJ databases">
        <authorList>
            <person name="Wallbank WR R."/>
            <person name="Pardo Diaz C."/>
            <person name="Kozak K."/>
            <person name="Martin S."/>
            <person name="Jiggins C."/>
            <person name="Moest M."/>
            <person name="Warren A I."/>
            <person name="Generalovic N T."/>
            <person name="Byers J.R.P. K."/>
            <person name="Montejo-Kovacevich G."/>
            <person name="Yen C E."/>
        </authorList>
    </citation>
    <scope>NUCLEOTIDE SEQUENCE [LARGE SCALE GENOMIC DNA]</scope>
</reference>
<dbReference type="PANTHER" id="PTHR14398">
    <property type="entry name" value="RNA RECOGNITION RRM/RNP DOMAIN"/>
    <property type="match status" value="1"/>
</dbReference>
<feature type="region of interest" description="Disordered" evidence="3">
    <location>
        <begin position="1"/>
        <end position="22"/>
    </location>
</feature>
<dbReference type="PANTHER" id="PTHR14398:SF0">
    <property type="entry name" value="ZINC FINGER PROTEIN SWM"/>
    <property type="match status" value="1"/>
</dbReference>
<protein>
    <recommendedName>
        <fullName evidence="6">RRM domain-containing protein</fullName>
    </recommendedName>
</protein>
<evidence type="ECO:0000313" key="4">
    <source>
        <dbReference type="EMBL" id="CAD7081180.1"/>
    </source>
</evidence>
<dbReference type="AlphaFoldDB" id="A0A7R8YR68"/>
<feature type="compositionally biased region" description="Polar residues" evidence="3">
    <location>
        <begin position="1"/>
        <end position="12"/>
    </location>
</feature>
<dbReference type="Gene3D" id="3.30.70.330">
    <property type="match status" value="1"/>
</dbReference>
<evidence type="ECO:0008006" key="6">
    <source>
        <dbReference type="Google" id="ProtNLM"/>
    </source>
</evidence>
<proteinExistence type="predicted"/>
<keyword evidence="1" id="KW-0694">RNA-binding</keyword>